<keyword evidence="4" id="KW-1185">Reference proteome</keyword>
<keyword evidence="1" id="KW-0472">Membrane</keyword>
<reference evidence="3 4" key="1">
    <citation type="submission" date="2019-05" db="EMBL/GenBank/DDBJ databases">
        <title>We sequenced the genome of Paenibacillus hemerocallicola KCTC 33185 for further insight into its adaptation and study the phylogeny of Paenibacillus.</title>
        <authorList>
            <person name="Narsing Rao M.P."/>
        </authorList>
    </citation>
    <scope>NUCLEOTIDE SEQUENCE [LARGE SCALE GENOMIC DNA]</scope>
    <source>
        <strain evidence="3 4">KCTC 33185</strain>
    </source>
</reference>
<keyword evidence="1" id="KW-0812">Transmembrane</keyword>
<comment type="caution">
    <text evidence="3">The sequence shown here is derived from an EMBL/GenBank/DDBJ whole genome shotgun (WGS) entry which is preliminary data.</text>
</comment>
<evidence type="ECO:0008006" key="5">
    <source>
        <dbReference type="Google" id="ProtNLM"/>
    </source>
</evidence>
<feature type="transmembrane region" description="Helical" evidence="1">
    <location>
        <begin position="66"/>
        <end position="86"/>
    </location>
</feature>
<proteinExistence type="predicted"/>
<feature type="transmembrane region" description="Helical" evidence="1">
    <location>
        <begin position="37"/>
        <end position="54"/>
    </location>
</feature>
<feature type="signal peptide" evidence="2">
    <location>
        <begin position="1"/>
        <end position="21"/>
    </location>
</feature>
<feature type="chain" id="PRO_5038997793" description="DUF5668 domain-containing protein" evidence="2">
    <location>
        <begin position="22"/>
        <end position="108"/>
    </location>
</feature>
<sequence length="108" mass="11919">MIRVGKITAGLILLASGGALLADWTVDSDVLGYAEQAWPLVFIVLGLEYLWVNFKYRNNNQRTRLGLGGVLVSVLVAAAVVAYSQYGWPPSKWFQDFPREFSPGGQSR</sequence>
<dbReference type="EMBL" id="VDCQ01000062">
    <property type="protein sequence ID" value="TNJ62312.1"/>
    <property type="molecule type" value="Genomic_DNA"/>
</dbReference>
<protein>
    <recommendedName>
        <fullName evidence="5">DUF5668 domain-containing protein</fullName>
    </recommendedName>
</protein>
<accession>A0A5C4SZT6</accession>
<dbReference type="RefSeq" id="WP_139606238.1">
    <property type="nucleotide sequence ID" value="NZ_VDCQ01000062.1"/>
</dbReference>
<dbReference type="OrthoDB" id="2640165at2"/>
<dbReference type="AlphaFoldDB" id="A0A5C4SZT6"/>
<evidence type="ECO:0000256" key="2">
    <source>
        <dbReference type="SAM" id="SignalP"/>
    </source>
</evidence>
<gene>
    <name evidence="3" type="ORF">FE784_31500</name>
</gene>
<organism evidence="3 4">
    <name type="scientific">Paenibacillus hemerocallicola</name>
    <dbReference type="NCBI Taxonomy" id="1172614"/>
    <lineage>
        <taxon>Bacteria</taxon>
        <taxon>Bacillati</taxon>
        <taxon>Bacillota</taxon>
        <taxon>Bacilli</taxon>
        <taxon>Bacillales</taxon>
        <taxon>Paenibacillaceae</taxon>
        <taxon>Paenibacillus</taxon>
    </lineage>
</organism>
<dbReference type="Proteomes" id="UP000307943">
    <property type="component" value="Unassembled WGS sequence"/>
</dbReference>
<keyword evidence="2" id="KW-0732">Signal</keyword>
<evidence type="ECO:0000256" key="1">
    <source>
        <dbReference type="SAM" id="Phobius"/>
    </source>
</evidence>
<evidence type="ECO:0000313" key="3">
    <source>
        <dbReference type="EMBL" id="TNJ62312.1"/>
    </source>
</evidence>
<keyword evidence="1" id="KW-1133">Transmembrane helix</keyword>
<evidence type="ECO:0000313" key="4">
    <source>
        <dbReference type="Proteomes" id="UP000307943"/>
    </source>
</evidence>
<name>A0A5C4SZT6_9BACL</name>